<proteinExistence type="predicted"/>
<gene>
    <name evidence="1" type="ORF">CLUMA_CG013245</name>
</gene>
<dbReference type="EMBL" id="CVRI01000054">
    <property type="protein sequence ID" value="CRK99947.1"/>
    <property type="molecule type" value="Genomic_DNA"/>
</dbReference>
<name>A0A1J1IIA4_9DIPT</name>
<evidence type="ECO:0000313" key="2">
    <source>
        <dbReference type="Proteomes" id="UP000183832"/>
    </source>
</evidence>
<organism evidence="1 2">
    <name type="scientific">Clunio marinus</name>
    <dbReference type="NCBI Taxonomy" id="568069"/>
    <lineage>
        <taxon>Eukaryota</taxon>
        <taxon>Metazoa</taxon>
        <taxon>Ecdysozoa</taxon>
        <taxon>Arthropoda</taxon>
        <taxon>Hexapoda</taxon>
        <taxon>Insecta</taxon>
        <taxon>Pterygota</taxon>
        <taxon>Neoptera</taxon>
        <taxon>Endopterygota</taxon>
        <taxon>Diptera</taxon>
        <taxon>Nematocera</taxon>
        <taxon>Chironomoidea</taxon>
        <taxon>Chironomidae</taxon>
        <taxon>Clunio</taxon>
    </lineage>
</organism>
<dbReference type="AlphaFoldDB" id="A0A1J1IIA4"/>
<keyword evidence="2" id="KW-1185">Reference proteome</keyword>
<evidence type="ECO:0000313" key="1">
    <source>
        <dbReference type="EMBL" id="CRK99947.1"/>
    </source>
</evidence>
<dbReference type="Proteomes" id="UP000183832">
    <property type="component" value="Unassembled WGS sequence"/>
</dbReference>
<reference evidence="1 2" key="1">
    <citation type="submission" date="2015-04" db="EMBL/GenBank/DDBJ databases">
        <authorList>
            <person name="Syromyatnikov M.Y."/>
            <person name="Popov V.N."/>
        </authorList>
    </citation>
    <scope>NUCLEOTIDE SEQUENCE [LARGE SCALE GENOMIC DNA]</scope>
</reference>
<accession>A0A1J1IIA4</accession>
<sequence>MKSKPVNQAFKHVIKLSGKIDRHSKILKTVLAIHKPFNDDNKKIQLSRQILSLDKTTRLAKLKPRLKLFSLSFFLIC</sequence>
<protein>
    <submittedName>
        <fullName evidence="1">CLUMA_CG013245, isoform A</fullName>
    </submittedName>
</protein>